<dbReference type="PRINTS" id="PR00081">
    <property type="entry name" value="GDHRDH"/>
</dbReference>
<accession>A0A328DLB8</accession>
<dbReference type="FunFam" id="3.40.50.720:FF:000084">
    <property type="entry name" value="Short-chain dehydrogenase reductase"/>
    <property type="match status" value="1"/>
</dbReference>
<comment type="caution">
    <text evidence="3">The sequence shown here is derived from an EMBL/GenBank/DDBJ whole genome shotgun (WGS) entry which is preliminary data.</text>
</comment>
<dbReference type="PANTHER" id="PTHR48107">
    <property type="entry name" value="NADPH-DEPENDENT ALDEHYDE REDUCTASE-LIKE PROTEIN, CHLOROPLASTIC-RELATED"/>
    <property type="match status" value="1"/>
</dbReference>
<comment type="similarity">
    <text evidence="1">Belongs to the short-chain dehydrogenases/reductases (SDR) family.</text>
</comment>
<dbReference type="Proteomes" id="UP000249390">
    <property type="component" value="Unassembled WGS sequence"/>
</dbReference>
<organism evidence="3 4">
    <name type="scientific">Cuscuta australis</name>
    <dbReference type="NCBI Taxonomy" id="267555"/>
    <lineage>
        <taxon>Eukaryota</taxon>
        <taxon>Viridiplantae</taxon>
        <taxon>Streptophyta</taxon>
        <taxon>Embryophyta</taxon>
        <taxon>Tracheophyta</taxon>
        <taxon>Spermatophyta</taxon>
        <taxon>Magnoliopsida</taxon>
        <taxon>eudicotyledons</taxon>
        <taxon>Gunneridae</taxon>
        <taxon>Pentapetalae</taxon>
        <taxon>asterids</taxon>
        <taxon>lamiids</taxon>
        <taxon>Solanales</taxon>
        <taxon>Convolvulaceae</taxon>
        <taxon>Cuscuteae</taxon>
        <taxon>Cuscuta</taxon>
        <taxon>Cuscuta subgen. Grammica</taxon>
        <taxon>Cuscuta sect. Cleistogrammica</taxon>
    </lineage>
</organism>
<dbReference type="EMBL" id="NQVE01000122">
    <property type="protein sequence ID" value="RAL46485.1"/>
    <property type="molecule type" value="Genomic_DNA"/>
</dbReference>
<evidence type="ECO:0000256" key="1">
    <source>
        <dbReference type="ARBA" id="ARBA00006484"/>
    </source>
</evidence>
<evidence type="ECO:0000313" key="4">
    <source>
        <dbReference type="Proteomes" id="UP000249390"/>
    </source>
</evidence>
<reference evidence="3 4" key="1">
    <citation type="submission" date="2018-06" db="EMBL/GenBank/DDBJ databases">
        <title>The Genome of Cuscuta australis (Dodder) Provides Insight into the Evolution of Plant Parasitism.</title>
        <authorList>
            <person name="Liu H."/>
        </authorList>
    </citation>
    <scope>NUCLEOTIDE SEQUENCE [LARGE SCALE GENOMIC DNA]</scope>
    <source>
        <strain evidence="4">cv. Yunnan</strain>
        <tissue evidence="3">Vines</tissue>
    </source>
</reference>
<protein>
    <submittedName>
        <fullName evidence="3">Uncharacterized protein</fullName>
    </submittedName>
</protein>
<dbReference type="GO" id="GO:0016616">
    <property type="term" value="F:oxidoreductase activity, acting on the CH-OH group of donors, NAD or NADP as acceptor"/>
    <property type="evidence" value="ECO:0007669"/>
    <property type="project" value="UniProtKB-ARBA"/>
</dbReference>
<dbReference type="AlphaFoldDB" id="A0A328DLB8"/>
<dbReference type="Pfam" id="PF13561">
    <property type="entry name" value="adh_short_C2"/>
    <property type="match status" value="1"/>
</dbReference>
<keyword evidence="2" id="KW-0560">Oxidoreductase</keyword>
<proteinExistence type="inferred from homology"/>
<dbReference type="PROSITE" id="PS00061">
    <property type="entry name" value="ADH_SHORT"/>
    <property type="match status" value="1"/>
</dbReference>
<dbReference type="Gene3D" id="3.40.50.720">
    <property type="entry name" value="NAD(P)-binding Rossmann-like Domain"/>
    <property type="match status" value="1"/>
</dbReference>
<dbReference type="InterPro" id="IPR002347">
    <property type="entry name" value="SDR_fam"/>
</dbReference>
<keyword evidence="4" id="KW-1185">Reference proteome</keyword>
<dbReference type="PRINTS" id="PR00080">
    <property type="entry name" value="SDRFAMILY"/>
</dbReference>
<dbReference type="InterPro" id="IPR036291">
    <property type="entry name" value="NAD(P)-bd_dom_sf"/>
</dbReference>
<evidence type="ECO:0000256" key="2">
    <source>
        <dbReference type="ARBA" id="ARBA00023002"/>
    </source>
</evidence>
<gene>
    <name evidence="3" type="ORF">DM860_004764</name>
</gene>
<evidence type="ECO:0000313" key="3">
    <source>
        <dbReference type="EMBL" id="RAL46485.1"/>
    </source>
</evidence>
<dbReference type="PANTHER" id="PTHR48107:SF30">
    <property type="entry name" value="GLUCOSE AND RIBITOL DEHYDROGENASE-LIKE ISOFORM X1"/>
    <property type="match status" value="1"/>
</dbReference>
<dbReference type="InterPro" id="IPR020904">
    <property type="entry name" value="Sc_DH/Rdtase_CS"/>
</dbReference>
<sequence length="330" mass="36680">MGEEEEDLMGVVKRRYPAQHQETQPGKEYQMNPLPISVNPNYTPSNKLLGKVALVTGGDSGIGRAVCYYFSLEGATVAFTYVKGEEDQDAEDALRLIKDAKAAPDAGEPIAVPADLRSEAACKAVVDVVVGRFKRIDILVNNAAVQYYAESIEEITEERLRRTFETNIFPYFFMSRYSLRHMEKGSCIINTSSVLAYQGKATLVDYSSTKGAIVTFTRSLALQLMKRGIRVNGVAPGPIWTPLQVVSLPVEKVGAFNEEAPMERAGEPFEVAPSYVFLASNDCSSYITGQFLHPNGMLYTPNIYSANSLPIYTRLVIFLRLKFFYFLNKT</sequence>
<name>A0A328DLB8_9ASTE</name>
<dbReference type="SUPFAM" id="SSF51735">
    <property type="entry name" value="NAD(P)-binding Rossmann-fold domains"/>
    <property type="match status" value="1"/>
</dbReference>